<feature type="signal peptide" evidence="2">
    <location>
        <begin position="1"/>
        <end position="23"/>
    </location>
</feature>
<dbReference type="InterPro" id="IPR055170">
    <property type="entry name" value="GFO_IDH_MocA-like_dom"/>
</dbReference>
<dbReference type="Gene3D" id="3.30.360.10">
    <property type="entry name" value="Dihydrodipicolinate Reductase, domain 2"/>
    <property type="match status" value="1"/>
</dbReference>
<keyword evidence="1" id="KW-0560">Oxidoreductase</keyword>
<dbReference type="InterPro" id="IPR036291">
    <property type="entry name" value="NAD(P)-bd_dom_sf"/>
</dbReference>
<feature type="chain" id="PRO_5047133987" evidence="2">
    <location>
        <begin position="24"/>
        <end position="392"/>
    </location>
</feature>
<protein>
    <submittedName>
        <fullName evidence="4">Gfo/Idh/MocA family oxidoreductase</fullName>
    </submittedName>
</protein>
<dbReference type="SUPFAM" id="SSF55347">
    <property type="entry name" value="Glyceraldehyde-3-phosphate dehydrogenase-like, C-terminal domain"/>
    <property type="match status" value="1"/>
</dbReference>
<dbReference type="Proteomes" id="UP000759103">
    <property type="component" value="Unassembled WGS sequence"/>
</dbReference>
<evidence type="ECO:0000313" key="5">
    <source>
        <dbReference type="Proteomes" id="UP000759103"/>
    </source>
</evidence>
<dbReference type="PANTHER" id="PTHR43818:SF11">
    <property type="entry name" value="BCDNA.GH03377"/>
    <property type="match status" value="1"/>
</dbReference>
<sequence>MDMIDRRLLLAGAGLVGAGLAGAAGAQSTSAGNGVSAEGAPTGPDPSAKNRLRFAVIGLDHSHIYAITDALIRGGGTLVAVHAGDPKQLVPFRKRYGDVKVARTEEEILADKAIQVVASASIPNLRAPLGVRVMRAGKDFLSDKPGITSLDQLGEVRRTIAQTKRKFAIMYSERLEVRAAVKAGELVHAGAIGRVVQTINIAPHRVSAPSRPEWFWDVKYYGGILTDIGSHQADQFVFYTGSTEASVVASQVGNFATPQHPRFQDFGDMMLTGNGGAGYVRVDWYTPDGLPTWGDGRVFILGTEGYIELRKYVDIEGRPGGNHLFLADKKGTRYMDCSKVPLPFGPQFVTDVVERSEVAQNQAQALLAAELVLTAQDKARTLSGARPPVQGG</sequence>
<dbReference type="InterPro" id="IPR006311">
    <property type="entry name" value="TAT_signal"/>
</dbReference>
<evidence type="ECO:0000256" key="2">
    <source>
        <dbReference type="SAM" id="SignalP"/>
    </source>
</evidence>
<keyword evidence="2" id="KW-0732">Signal</keyword>
<dbReference type="PANTHER" id="PTHR43818">
    <property type="entry name" value="BCDNA.GH03377"/>
    <property type="match status" value="1"/>
</dbReference>
<dbReference type="Pfam" id="PF22725">
    <property type="entry name" value="GFO_IDH_MocA_C3"/>
    <property type="match status" value="1"/>
</dbReference>
<accession>A0ABS7BNE5</accession>
<comment type="caution">
    <text evidence="4">The sequence shown here is derived from an EMBL/GenBank/DDBJ whole genome shotgun (WGS) entry which is preliminary data.</text>
</comment>
<keyword evidence="5" id="KW-1185">Reference proteome</keyword>
<evidence type="ECO:0000313" key="4">
    <source>
        <dbReference type="EMBL" id="MBW6531127.1"/>
    </source>
</evidence>
<name>A0ABS7BNE5_9SPHN</name>
<proteinExistence type="predicted"/>
<gene>
    <name evidence="4" type="ORF">KZ820_10305</name>
</gene>
<organism evidence="4 5">
    <name type="scientific">Sphingomonas citri</name>
    <dbReference type="NCBI Taxonomy" id="2862499"/>
    <lineage>
        <taxon>Bacteria</taxon>
        <taxon>Pseudomonadati</taxon>
        <taxon>Pseudomonadota</taxon>
        <taxon>Alphaproteobacteria</taxon>
        <taxon>Sphingomonadales</taxon>
        <taxon>Sphingomonadaceae</taxon>
        <taxon>Sphingomonas</taxon>
    </lineage>
</organism>
<evidence type="ECO:0000256" key="1">
    <source>
        <dbReference type="ARBA" id="ARBA00023002"/>
    </source>
</evidence>
<dbReference type="EMBL" id="JAHXZN010000002">
    <property type="protein sequence ID" value="MBW6531127.1"/>
    <property type="molecule type" value="Genomic_DNA"/>
</dbReference>
<dbReference type="Gene3D" id="3.40.50.720">
    <property type="entry name" value="NAD(P)-binding Rossmann-like Domain"/>
    <property type="match status" value="1"/>
</dbReference>
<feature type="domain" description="GFO/IDH/MocA-like oxidoreductase" evidence="3">
    <location>
        <begin position="182"/>
        <end position="308"/>
    </location>
</feature>
<dbReference type="PROSITE" id="PS51318">
    <property type="entry name" value="TAT"/>
    <property type="match status" value="1"/>
</dbReference>
<dbReference type="RefSeq" id="WP_219748509.1">
    <property type="nucleotide sequence ID" value="NZ_JAHXZN010000002.1"/>
</dbReference>
<dbReference type="InterPro" id="IPR050463">
    <property type="entry name" value="Gfo/Idh/MocA_oxidrdct_glycsds"/>
</dbReference>
<evidence type="ECO:0000259" key="3">
    <source>
        <dbReference type="Pfam" id="PF22725"/>
    </source>
</evidence>
<reference evidence="4 5" key="1">
    <citation type="submission" date="2021-07" db="EMBL/GenBank/DDBJ databases">
        <title>Sphingomonas sp.</title>
        <authorList>
            <person name="Feng G."/>
            <person name="Li J."/>
            <person name="Pan M."/>
        </authorList>
    </citation>
    <scope>NUCLEOTIDE SEQUENCE [LARGE SCALE GENOMIC DNA]</scope>
    <source>
        <strain evidence="4 5">RRHST34</strain>
    </source>
</reference>
<dbReference type="SUPFAM" id="SSF51735">
    <property type="entry name" value="NAD(P)-binding Rossmann-fold domains"/>
    <property type="match status" value="1"/>
</dbReference>